<gene>
    <name evidence="1" type="ORF">BDZ83DRAFT_584181</name>
</gene>
<reference evidence="1" key="1">
    <citation type="submission" date="2021-12" db="EMBL/GenBank/DDBJ databases">
        <title>Comparative genomics, transcriptomics and evolutionary studies reveal genomic signatures of adaptation to plant cell wall in hemibiotrophic fungi.</title>
        <authorList>
            <consortium name="DOE Joint Genome Institute"/>
            <person name="Baroncelli R."/>
            <person name="Diaz J.F."/>
            <person name="Benocci T."/>
            <person name="Peng M."/>
            <person name="Battaglia E."/>
            <person name="Haridas S."/>
            <person name="Andreopoulos W."/>
            <person name="Labutti K."/>
            <person name="Pangilinan J."/>
            <person name="Floch G.L."/>
            <person name="Makela M.R."/>
            <person name="Henrissat B."/>
            <person name="Grigoriev I.V."/>
            <person name="Crouch J.A."/>
            <person name="De Vries R.P."/>
            <person name="Sukno S.A."/>
            <person name="Thon M.R."/>
        </authorList>
    </citation>
    <scope>NUCLEOTIDE SEQUENCE</scope>
    <source>
        <strain evidence="1">CBS 112980</strain>
    </source>
</reference>
<dbReference type="Proteomes" id="UP001244207">
    <property type="component" value="Unassembled WGS sequence"/>
</dbReference>
<dbReference type="GeneID" id="85389634"/>
<dbReference type="AlphaFoldDB" id="A0AAD8UI14"/>
<keyword evidence="2" id="KW-1185">Reference proteome</keyword>
<dbReference type="PANTHER" id="PTHR31252">
    <property type="entry name" value="DUF4419 DOMAIN-CONTAINING PROTEIN"/>
    <property type="match status" value="1"/>
</dbReference>
<dbReference type="Pfam" id="PF14388">
    <property type="entry name" value="DUF4419"/>
    <property type="match status" value="1"/>
</dbReference>
<feature type="non-terminal residue" evidence="1">
    <location>
        <position position="1"/>
    </location>
</feature>
<dbReference type="InterPro" id="IPR025533">
    <property type="entry name" value="DUF4419"/>
</dbReference>
<protein>
    <submittedName>
        <fullName evidence="1">Uncharacterized protein</fullName>
    </submittedName>
</protein>
<proteinExistence type="predicted"/>
<evidence type="ECO:0000313" key="2">
    <source>
        <dbReference type="Proteomes" id="UP001244207"/>
    </source>
</evidence>
<organism evidence="1 2">
    <name type="scientific">Glomerella acutata</name>
    <name type="common">Colletotrichum acutatum</name>
    <dbReference type="NCBI Taxonomy" id="27357"/>
    <lineage>
        <taxon>Eukaryota</taxon>
        <taxon>Fungi</taxon>
        <taxon>Dikarya</taxon>
        <taxon>Ascomycota</taxon>
        <taxon>Pezizomycotina</taxon>
        <taxon>Sordariomycetes</taxon>
        <taxon>Hypocreomycetidae</taxon>
        <taxon>Glomerellales</taxon>
        <taxon>Glomerellaceae</taxon>
        <taxon>Colletotrichum</taxon>
        <taxon>Colletotrichum acutatum species complex</taxon>
    </lineage>
</organism>
<comment type="caution">
    <text evidence="1">The sequence shown here is derived from an EMBL/GenBank/DDBJ whole genome shotgun (WGS) entry which is preliminary data.</text>
</comment>
<evidence type="ECO:0000313" key="1">
    <source>
        <dbReference type="EMBL" id="KAK1721172.1"/>
    </source>
</evidence>
<accession>A0AAD8UI14</accession>
<dbReference type="PANTHER" id="PTHR31252:SF11">
    <property type="entry name" value="DUF4419 DOMAIN-CONTAINING PROTEIN"/>
    <property type="match status" value="1"/>
</dbReference>
<dbReference type="EMBL" id="JAHMHS010000087">
    <property type="protein sequence ID" value="KAK1721172.1"/>
    <property type="molecule type" value="Genomic_DNA"/>
</dbReference>
<name>A0AAD8UI14_GLOAC</name>
<sequence>SFQNDVNGRGSVQTSVSDAEKDTIVASKNGFPSITLHREWGDWSDLATRVAQLAEFSVDALDEQGSSVSKWSRCLTAVLDRMIDSFDRPEPIDVREFLTRACHSGGNGMSGSVVHFSGWLTAFCWWRADGTRQKAYSDEELQLGYRWCDEKWEISGVSEFPVIDQSKIPVGLASVPITFGNRVVGGEEASDDTAETILLAGSGGMRLLDSRESTRVAPSSS</sequence>
<dbReference type="RefSeq" id="XP_060361968.1">
    <property type="nucleotide sequence ID" value="XM_060505735.1"/>
</dbReference>